<reference evidence="12 13" key="1">
    <citation type="journal article" date="2008" name="Nature">
        <title>The Trichoplax genome and the nature of placozoans.</title>
        <authorList>
            <person name="Srivastava M."/>
            <person name="Begovic E."/>
            <person name="Chapman J."/>
            <person name="Putnam N.H."/>
            <person name="Hellsten U."/>
            <person name="Kawashima T."/>
            <person name="Kuo A."/>
            <person name="Mitros T."/>
            <person name="Salamov A."/>
            <person name="Carpenter M.L."/>
            <person name="Signorovitch A.Y."/>
            <person name="Moreno M.A."/>
            <person name="Kamm K."/>
            <person name="Grimwood J."/>
            <person name="Schmutz J."/>
            <person name="Shapiro H."/>
            <person name="Grigoriev I.V."/>
            <person name="Buss L.W."/>
            <person name="Schierwater B."/>
            <person name="Dellaporta S.L."/>
            <person name="Rokhsar D.S."/>
        </authorList>
    </citation>
    <scope>NUCLEOTIDE SEQUENCE [LARGE SCALE GENOMIC DNA]</scope>
    <source>
        <strain evidence="12 13">Grell-BS-1999</strain>
    </source>
</reference>
<dbReference type="InterPro" id="IPR050927">
    <property type="entry name" value="TRPM"/>
</dbReference>
<dbReference type="HOGENOM" id="CLU_310653_0_0_1"/>
<evidence type="ECO:0000256" key="6">
    <source>
        <dbReference type="ARBA" id="ARBA00023136"/>
    </source>
</evidence>
<evidence type="ECO:0000256" key="7">
    <source>
        <dbReference type="ARBA" id="ARBA00023303"/>
    </source>
</evidence>
<evidence type="ECO:0000256" key="9">
    <source>
        <dbReference type="SAM" id="Phobius"/>
    </source>
</evidence>
<dbReference type="InterPro" id="IPR041491">
    <property type="entry name" value="TRPM_SLOG"/>
</dbReference>
<dbReference type="InParanoid" id="B3S3P4"/>
<dbReference type="OrthoDB" id="9994106at2759"/>
<dbReference type="PhylomeDB" id="B3S3P4"/>
<feature type="domain" description="TRPM-like" evidence="11">
    <location>
        <begin position="458"/>
        <end position="616"/>
    </location>
</feature>
<evidence type="ECO:0000256" key="4">
    <source>
        <dbReference type="ARBA" id="ARBA00022989"/>
    </source>
</evidence>
<evidence type="ECO:0000313" key="13">
    <source>
        <dbReference type="Proteomes" id="UP000009022"/>
    </source>
</evidence>
<evidence type="ECO:0000259" key="10">
    <source>
        <dbReference type="Pfam" id="PF18139"/>
    </source>
</evidence>
<dbReference type="InterPro" id="IPR057366">
    <property type="entry name" value="TRPM-like"/>
</dbReference>
<accession>B3S3P4</accession>
<keyword evidence="5" id="KW-0406">Ion transport</keyword>
<feature type="transmembrane region" description="Helical" evidence="9">
    <location>
        <begin position="716"/>
        <end position="738"/>
    </location>
</feature>
<evidence type="ECO:0000259" key="11">
    <source>
        <dbReference type="Pfam" id="PF25508"/>
    </source>
</evidence>
<organism evidence="12 13">
    <name type="scientific">Trichoplax adhaerens</name>
    <name type="common">Trichoplax reptans</name>
    <dbReference type="NCBI Taxonomy" id="10228"/>
    <lineage>
        <taxon>Eukaryota</taxon>
        <taxon>Metazoa</taxon>
        <taxon>Placozoa</taxon>
        <taxon>Uniplacotomia</taxon>
        <taxon>Trichoplacea</taxon>
        <taxon>Trichoplacidae</taxon>
        <taxon>Trichoplax</taxon>
    </lineage>
</organism>
<dbReference type="PANTHER" id="PTHR13800:SF12">
    <property type="entry name" value="TRANSIENT RECEPTOR POTENTIAL CATION CHANNEL SUBFAMILY M MEMBER-LIKE 2"/>
    <property type="match status" value="1"/>
</dbReference>
<feature type="domain" description="TRPM SLOG" evidence="10">
    <location>
        <begin position="42"/>
        <end position="285"/>
    </location>
</feature>
<comment type="subcellular location">
    <subcellularLocation>
        <location evidence="1">Membrane</location>
        <topology evidence="1">Multi-pass membrane protein</topology>
    </subcellularLocation>
</comment>
<keyword evidence="3 9" id="KW-0812">Transmembrane</keyword>
<protein>
    <submittedName>
        <fullName evidence="12">Uncharacterized protein</fullName>
    </submittedName>
</protein>
<evidence type="ECO:0000256" key="2">
    <source>
        <dbReference type="ARBA" id="ARBA00022448"/>
    </source>
</evidence>
<keyword evidence="7" id="KW-0407">Ion channel</keyword>
<dbReference type="GO" id="GO:0099604">
    <property type="term" value="F:ligand-gated calcium channel activity"/>
    <property type="evidence" value="ECO:0000318"/>
    <property type="project" value="GO_Central"/>
</dbReference>
<evidence type="ECO:0000313" key="12">
    <source>
        <dbReference type="EMBL" id="EDV22506.1"/>
    </source>
</evidence>
<dbReference type="Pfam" id="PF18139">
    <property type="entry name" value="LSDAT_euk"/>
    <property type="match status" value="1"/>
</dbReference>
<evidence type="ECO:0000256" key="5">
    <source>
        <dbReference type="ARBA" id="ARBA00023065"/>
    </source>
</evidence>
<dbReference type="KEGG" id="tad:TRIADDRAFT_58796"/>
<feature type="region of interest" description="Disordered" evidence="8">
    <location>
        <begin position="669"/>
        <end position="692"/>
    </location>
</feature>
<gene>
    <name evidence="12" type="ORF">TRIADDRAFT_58796</name>
</gene>
<dbReference type="PANTHER" id="PTHR13800">
    <property type="entry name" value="TRANSIENT RECEPTOR POTENTIAL CATION CHANNEL, SUBFAMILY M, MEMBER 6"/>
    <property type="match status" value="1"/>
</dbReference>
<evidence type="ECO:0000256" key="8">
    <source>
        <dbReference type="SAM" id="MobiDB-lite"/>
    </source>
</evidence>
<dbReference type="Proteomes" id="UP000009022">
    <property type="component" value="Unassembled WGS sequence"/>
</dbReference>
<dbReference type="AlphaFoldDB" id="B3S3P4"/>
<name>B3S3P4_TRIAD</name>
<evidence type="ECO:0000256" key="3">
    <source>
        <dbReference type="ARBA" id="ARBA00022692"/>
    </source>
</evidence>
<dbReference type="eggNOG" id="KOG3614">
    <property type="taxonomic scope" value="Eukaryota"/>
</dbReference>
<dbReference type="GO" id="GO:0005886">
    <property type="term" value="C:plasma membrane"/>
    <property type="evidence" value="ECO:0000318"/>
    <property type="project" value="GO_Central"/>
</dbReference>
<keyword evidence="6 9" id="KW-0472">Membrane</keyword>
<dbReference type="Pfam" id="PF25508">
    <property type="entry name" value="TRPM2"/>
    <property type="match status" value="1"/>
</dbReference>
<keyword evidence="13" id="KW-1185">Reference proteome</keyword>
<evidence type="ECO:0000256" key="1">
    <source>
        <dbReference type="ARBA" id="ARBA00004141"/>
    </source>
</evidence>
<dbReference type="RefSeq" id="XP_002115050.1">
    <property type="nucleotide sequence ID" value="XM_002115014.1"/>
</dbReference>
<dbReference type="GeneID" id="6756072"/>
<dbReference type="CTD" id="6756072"/>
<proteinExistence type="predicted"/>
<feature type="compositionally biased region" description="Basic and acidic residues" evidence="8">
    <location>
        <begin position="678"/>
        <end position="687"/>
    </location>
</feature>
<keyword evidence="2" id="KW-0813">Transport</keyword>
<dbReference type="GO" id="GO:0070588">
    <property type="term" value="P:calcium ion transmembrane transport"/>
    <property type="evidence" value="ECO:0000318"/>
    <property type="project" value="GO_Central"/>
</dbReference>
<sequence length="947" mass="109322">MAGTSNEVHLINFDPQNLTNTRSIPFRTIQFLTHQQCMEIYAEYCIVTGDIDMSNLVQSLLDTLLLSYHPQMIISIIGGNNNQETLIQHESICKTIKAINSKLRLLIITNGYHSGLTRSVAEGFSTAEPNQNNVTLIGINSLQAIQSSDELAYNKQCSDQVYSEYHIHDDILGNHYLDPCHDCFILFEDGDVLQLRIQLQQALQNSFHHIPVSSTPLKSQKIQCHDTISVVSLLIGGNMLDLKLSLDTILREDFLFIVCGSGGAADLLYELVSFKEALTRENIENAVLRYFSFTVQSDMDHITAYQTYLIDAIDRKDLIHVIRITKIRDFSDDIYQVLLCNYKTQTQRYKMQFLWGKIDEVTLSLDICNMVSNTDLPKFSIHYLIRCAYMKGLATVIYALVRTGKLSYRDALEGAILSVLFDGAKQTLQVVDFLLEKGTFKIYHFVTVNKLKDLYWEIHLSDIGQKISTIMGFGYINPYHLNETEETRKQKNSCCCRKFASRNSNEYENWTSQSIFAIRELFLWSLWTSHLELSYHFWKQLAHPIIAGLVAYKILSYRVEVEKHAVMKQKCGKYARWYKSAAFEMIQDLSQEDHLACSYHLLKDSPEWGQMSCFSIIMLLPHFDDFIGLDSYIRALKSVWNGVLGEELKVRQIFMSTMSPLASLWRNSSSLKNSNHPSNRDAEEATMSRKRGKHHKHILSSKKQLEKYYVTPRLKYFIHATFYLAFLVSYAIFITISFRDLPTLAEQVIIAWVFSMTIEEIIQCGDLMSFLVLLLVFLIAFGVATQAILYPNQLSIRKAMTNILVVPYLRVFGETLVDESAVVLLFNLLIAILNKSYDQLESETKAIWAKQFSELVHDFIFRSALAPPMNLIRLVLFICRSFYNGQIYYPWYKNDSEKYTDYLKYHAQYYDGIQWEAEEAYKTVKIHYFNKELETPCPDIYMIIAVS</sequence>
<keyword evidence="4 9" id="KW-1133">Transmembrane helix</keyword>
<dbReference type="EMBL" id="DS985249">
    <property type="protein sequence ID" value="EDV22506.1"/>
    <property type="molecule type" value="Genomic_DNA"/>
</dbReference>
<feature type="transmembrane region" description="Helical" evidence="9">
    <location>
        <begin position="769"/>
        <end position="791"/>
    </location>
</feature>